<evidence type="ECO:0000256" key="1">
    <source>
        <dbReference type="SAM" id="Coils"/>
    </source>
</evidence>
<proteinExistence type="predicted"/>
<accession>A0A6L5YTY7</accession>
<keyword evidence="1" id="KW-0175">Coiled coil</keyword>
<keyword evidence="3" id="KW-1185">Reference proteome</keyword>
<gene>
    <name evidence="2" type="ORF">FYJ75_11355</name>
</gene>
<dbReference type="RefSeq" id="WP_154430573.1">
    <property type="nucleotide sequence ID" value="NZ_VUNI01000021.1"/>
</dbReference>
<organism evidence="2 3">
    <name type="scientific">Roseburia porci</name>
    <dbReference type="NCBI Taxonomy" id="2605790"/>
    <lineage>
        <taxon>Bacteria</taxon>
        <taxon>Bacillati</taxon>
        <taxon>Bacillota</taxon>
        <taxon>Clostridia</taxon>
        <taxon>Lachnospirales</taxon>
        <taxon>Lachnospiraceae</taxon>
        <taxon>Roseburia</taxon>
    </lineage>
</organism>
<comment type="caution">
    <text evidence="2">The sequence shown here is derived from an EMBL/GenBank/DDBJ whole genome shotgun (WGS) entry which is preliminary data.</text>
</comment>
<dbReference type="Proteomes" id="UP000474024">
    <property type="component" value="Unassembled WGS sequence"/>
</dbReference>
<dbReference type="AlphaFoldDB" id="A0A6L5YTY7"/>
<feature type="coiled-coil region" evidence="1">
    <location>
        <begin position="382"/>
        <end position="409"/>
    </location>
</feature>
<dbReference type="EMBL" id="VUNI01000021">
    <property type="protein sequence ID" value="MST75607.1"/>
    <property type="molecule type" value="Genomic_DNA"/>
</dbReference>
<reference evidence="2 3" key="1">
    <citation type="submission" date="2019-08" db="EMBL/GenBank/DDBJ databases">
        <title>In-depth cultivation of the pig gut microbiome towards novel bacterial diversity and tailored functional studies.</title>
        <authorList>
            <person name="Wylensek D."/>
            <person name="Hitch T.C.A."/>
            <person name="Clavel T."/>
        </authorList>
    </citation>
    <scope>NUCLEOTIDE SEQUENCE [LARGE SCALE GENOMIC DNA]</scope>
    <source>
        <strain evidence="2 3">MUC/MUC-530-WT-4D</strain>
    </source>
</reference>
<sequence length="424" mass="50047">MEKLIYSKFSNERDSRYAIETSIVIDEAQKQWVVKRPMSADGKQHFENIKQAYHSLSQMFPEQKMKIQPYIEADGEIRFPYVEGEDMEKILHRTFEKEGYENMLAMIREYFAMIREHSSDCTYSKTEEFVKMFGDYDFPEDTKCGKANNLDYGFANVIVSGQEKTLIDYEWTVDFPVPIDFLLYRALHYYVYTSPNSIEMVDKGIFDSLGFRQDDIIKYVAMEKHFQKYISSGMTTLGELHETMGAATYNINEMEQCYKKEKEPLMQVYFDYGEGFIHENSYYTTPKIDEEGVETLQIENIPENALRVRIDPRKESCVMKVISFQNERKDDMISRMDCNGTSCGEHVYVFNVPDPWFVVAHKDYHELTLQISLKSECYVSELCKIKEENENLQRRAEEAERQYNDILNSTSWKITEPLRKIKKH</sequence>
<evidence type="ECO:0000313" key="3">
    <source>
        <dbReference type="Proteomes" id="UP000474024"/>
    </source>
</evidence>
<evidence type="ECO:0000313" key="2">
    <source>
        <dbReference type="EMBL" id="MST75607.1"/>
    </source>
</evidence>
<protein>
    <submittedName>
        <fullName evidence="2">Uncharacterized protein</fullName>
    </submittedName>
</protein>
<name>A0A6L5YTY7_9FIRM</name>